<dbReference type="AlphaFoldDB" id="A0A553K1N5"/>
<dbReference type="PANTHER" id="PTHR43649:SF11">
    <property type="entry name" value="ABC TRANSPORTER SUBSTRATE-BINDING PROTEIN YESO-RELATED"/>
    <property type="match status" value="1"/>
</dbReference>
<dbReference type="PANTHER" id="PTHR43649">
    <property type="entry name" value="ARABINOSE-BINDING PROTEIN-RELATED"/>
    <property type="match status" value="1"/>
</dbReference>
<dbReference type="Proteomes" id="UP000317638">
    <property type="component" value="Unassembled WGS sequence"/>
</dbReference>
<evidence type="ECO:0000313" key="4">
    <source>
        <dbReference type="Proteomes" id="UP000317638"/>
    </source>
</evidence>
<dbReference type="SUPFAM" id="SSF53850">
    <property type="entry name" value="Periplasmic binding protein-like II"/>
    <property type="match status" value="1"/>
</dbReference>
<keyword evidence="2" id="KW-0732">Signal</keyword>
<protein>
    <submittedName>
        <fullName evidence="3">Extracellular solute-binding protein</fullName>
    </submittedName>
</protein>
<accession>A0A553K1N5</accession>
<comment type="caution">
    <text evidence="3">The sequence shown here is derived from an EMBL/GenBank/DDBJ whole genome shotgun (WGS) entry which is preliminary data.</text>
</comment>
<name>A0A553K1N5_9ACTN</name>
<feature type="region of interest" description="Disordered" evidence="1">
    <location>
        <begin position="28"/>
        <end position="65"/>
    </location>
</feature>
<dbReference type="InterPro" id="IPR050490">
    <property type="entry name" value="Bact_solute-bd_prot1"/>
</dbReference>
<proteinExistence type="predicted"/>
<dbReference type="Pfam" id="PF13416">
    <property type="entry name" value="SBP_bac_8"/>
    <property type="match status" value="1"/>
</dbReference>
<gene>
    <name evidence="3" type="ORF">FOJ82_05700</name>
</gene>
<dbReference type="OrthoDB" id="1650177at2"/>
<dbReference type="EMBL" id="VKKG01000002">
    <property type="protein sequence ID" value="TRY18617.1"/>
    <property type="molecule type" value="Genomic_DNA"/>
</dbReference>
<evidence type="ECO:0000256" key="1">
    <source>
        <dbReference type="SAM" id="MobiDB-lite"/>
    </source>
</evidence>
<evidence type="ECO:0000256" key="2">
    <source>
        <dbReference type="SAM" id="SignalP"/>
    </source>
</evidence>
<dbReference type="PROSITE" id="PS51257">
    <property type="entry name" value="PROKAR_LIPOPROTEIN"/>
    <property type="match status" value="1"/>
</dbReference>
<keyword evidence="4" id="KW-1185">Reference proteome</keyword>
<feature type="signal peptide" evidence="2">
    <location>
        <begin position="1"/>
        <end position="27"/>
    </location>
</feature>
<feature type="chain" id="PRO_5022177070" evidence="2">
    <location>
        <begin position="28"/>
        <end position="459"/>
    </location>
</feature>
<dbReference type="Gene3D" id="3.40.190.10">
    <property type="entry name" value="Periplasmic binding protein-like II"/>
    <property type="match status" value="2"/>
</dbReference>
<reference evidence="3 4" key="1">
    <citation type="submission" date="2019-07" db="EMBL/GenBank/DDBJ databases">
        <authorList>
            <person name="Zhou L.-Y."/>
        </authorList>
    </citation>
    <scope>NUCLEOTIDE SEQUENCE [LARGE SCALE GENOMIC DNA]</scope>
    <source>
        <strain evidence="3 4">YIM 101269</strain>
    </source>
</reference>
<feature type="compositionally biased region" description="Polar residues" evidence="1">
    <location>
        <begin position="38"/>
        <end position="51"/>
    </location>
</feature>
<evidence type="ECO:0000313" key="3">
    <source>
        <dbReference type="EMBL" id="TRY18617.1"/>
    </source>
</evidence>
<sequence>MTSRTPWKRMAALLAASTLALTACGQADNLAEDEETTAPVQTAQETETDQPPATEGDGGGEPGEATIRFAWWGSDSRHQMNQQLIDAFEAEHPNITVVPDYTDWGGYWDKLATQTAAGDTPDVMMQEERYLREYADRGILANLNDFDVDTSKIDPSILGSGEFSDGLWGIATGVNVRVMMADPEVFAAAGVEMPDDKTWTWDDYNEIMSQISANTEDGVYGAQDFGIPESVELTVWARQHGQDLWDPSGEIGFDPETMAARWQVTLDLIEAGGAPEVSQGLEINAAGPEQSLVATGRGAISPFWSNQLEAITSAAGHELQLLRYPGESQFERQGLFLKPAMALSMSASSEYPEEAALFLDWMLNSPEAGEIILSDRGLPANLDVRAHIMDQLGEADQQAAQFVEDVSADILDSANTPPRGAGEVNSLLQRINEEVLFGQITPQEGAERFIEEASAITGD</sequence>
<dbReference type="InterPro" id="IPR006059">
    <property type="entry name" value="SBP"/>
</dbReference>
<organism evidence="3 4">
    <name type="scientific">Tessaracoccus rhinocerotis</name>
    <dbReference type="NCBI Taxonomy" id="1689449"/>
    <lineage>
        <taxon>Bacteria</taxon>
        <taxon>Bacillati</taxon>
        <taxon>Actinomycetota</taxon>
        <taxon>Actinomycetes</taxon>
        <taxon>Propionibacteriales</taxon>
        <taxon>Propionibacteriaceae</taxon>
        <taxon>Tessaracoccus</taxon>
    </lineage>
</organism>
<dbReference type="RefSeq" id="WP_143937512.1">
    <property type="nucleotide sequence ID" value="NZ_VKKG01000002.1"/>
</dbReference>